<feature type="compositionally biased region" description="Basic and acidic residues" evidence="1">
    <location>
        <begin position="322"/>
        <end position="338"/>
    </location>
</feature>
<feature type="region of interest" description="Disordered" evidence="1">
    <location>
        <begin position="1"/>
        <end position="241"/>
    </location>
</feature>
<gene>
    <name evidence="2" type="ORF">Egran_02883</name>
</gene>
<comment type="caution">
    <text evidence="2">The sequence shown here is derived from an EMBL/GenBank/DDBJ whole genome shotgun (WGS) entry which is preliminary data.</text>
</comment>
<feature type="compositionally biased region" description="Basic and acidic residues" evidence="1">
    <location>
        <begin position="56"/>
        <end position="71"/>
    </location>
</feature>
<feature type="region of interest" description="Disordered" evidence="1">
    <location>
        <begin position="321"/>
        <end position="357"/>
    </location>
</feature>
<feature type="compositionally biased region" description="Polar residues" evidence="1">
    <location>
        <begin position="225"/>
        <end position="240"/>
    </location>
</feature>
<dbReference type="AlphaFoldDB" id="A0A232LYW9"/>
<feature type="compositionally biased region" description="Basic and acidic residues" evidence="1">
    <location>
        <begin position="181"/>
        <end position="198"/>
    </location>
</feature>
<keyword evidence="3" id="KW-1185">Reference proteome</keyword>
<sequence>MLERLPDFPSQRPTEAISSRKHGEEILPMPAPEETETAAKISQTVVTTSASKKIRKENIKKPKKSQLKDSKASGSEGKAGFHASTHALQNTTPFALENKRNEEYSSDDNNTQRSYLQDDCSGCYSIQPHTKEVPQPIHHTTTEDAGSSPNQNLDAQLSNDNMGWTIVSRSKKQTSPSVSKDPNKKQMDLNRLRPEPARSRFRGNSSDFGLATEWRTPRSTPSRSNRQTVNNMTTPTSNSPLMIVDTDFPPLPSPATGGKGPVGKKSESHKELKGQECEAIQNMVLAIDTKVNFEASREEENTNRETIQNMVLAIDTTVSFEAAREEETTSCEPEKSESGKSSCENEPPPQTPEAYKENVTETMCIEDKESSSIALPLVEDESSNVEQKQTSQDEEKSTGNNQDVEKILSHRPGPWQILKLELYHSGSPLNQQGLSKPTLSQLFRYIRPANHLEAFFGNLTALDFLAPWTVAKRDAIRGMHLYADIKFHWSRCGEKTFRHPCRESTIPWDQIEGPPLLPNRFNWDTPERHRQAVYHATNRSGDYFIFADWAEFLGAGQPVDDLAVRCSSEVVAVVRIRDPAEKDKLRRVLGLCLFAAPEVFNLVYFLFRLVRDGLRSQGEWTDGLDLALRYQMEREFAVLLHPGATGLRHACETEWSGRNVRHCVDSLCWAESRPHLVAVGIRPSFRQTCDLMESSYWLLRAARITHPTVIQVAARTRGEGFDVPPRERRLFRRGEGWDGVGTGVMEVEGLNVFLAM</sequence>
<feature type="compositionally biased region" description="Polar residues" evidence="1">
    <location>
        <begin position="143"/>
        <end position="162"/>
    </location>
</feature>
<evidence type="ECO:0000313" key="2">
    <source>
        <dbReference type="EMBL" id="OXV09361.1"/>
    </source>
</evidence>
<dbReference type="Proteomes" id="UP000243515">
    <property type="component" value="Unassembled WGS sequence"/>
</dbReference>
<reference evidence="2 3" key="1">
    <citation type="journal article" date="2015" name="Environ. Microbiol.">
        <title>Metagenome sequence of Elaphomyces granulatus from sporocarp tissue reveals Ascomycota ectomycorrhizal fingerprints of genome expansion and a Proteobacteria-rich microbiome.</title>
        <authorList>
            <person name="Quandt C.A."/>
            <person name="Kohler A."/>
            <person name="Hesse C.N."/>
            <person name="Sharpton T.J."/>
            <person name="Martin F."/>
            <person name="Spatafora J.W."/>
        </authorList>
    </citation>
    <scope>NUCLEOTIDE SEQUENCE [LARGE SCALE GENOMIC DNA]</scope>
    <source>
        <strain evidence="2 3">OSC145934</strain>
    </source>
</reference>
<organism evidence="2 3">
    <name type="scientific">Elaphomyces granulatus</name>
    <dbReference type="NCBI Taxonomy" id="519963"/>
    <lineage>
        <taxon>Eukaryota</taxon>
        <taxon>Fungi</taxon>
        <taxon>Dikarya</taxon>
        <taxon>Ascomycota</taxon>
        <taxon>Pezizomycotina</taxon>
        <taxon>Eurotiomycetes</taxon>
        <taxon>Eurotiomycetidae</taxon>
        <taxon>Eurotiales</taxon>
        <taxon>Elaphomycetaceae</taxon>
        <taxon>Elaphomyces</taxon>
    </lineage>
</organism>
<dbReference type="OrthoDB" id="4757558at2759"/>
<evidence type="ECO:0000313" key="3">
    <source>
        <dbReference type="Proteomes" id="UP000243515"/>
    </source>
</evidence>
<protein>
    <submittedName>
        <fullName evidence="2">Uncharacterized protein</fullName>
    </submittedName>
</protein>
<evidence type="ECO:0000256" key="1">
    <source>
        <dbReference type="SAM" id="MobiDB-lite"/>
    </source>
</evidence>
<proteinExistence type="predicted"/>
<accession>A0A232LYW9</accession>
<dbReference type="EMBL" id="NPHW01003581">
    <property type="protein sequence ID" value="OXV09361.1"/>
    <property type="molecule type" value="Genomic_DNA"/>
</dbReference>
<feature type="compositionally biased region" description="Polar residues" evidence="1">
    <location>
        <begin position="40"/>
        <end position="51"/>
    </location>
</feature>
<feature type="compositionally biased region" description="Basic and acidic residues" evidence="1">
    <location>
        <begin position="391"/>
        <end position="405"/>
    </location>
</feature>
<feature type="region of interest" description="Disordered" evidence="1">
    <location>
        <begin position="377"/>
        <end position="405"/>
    </location>
</feature>
<name>A0A232LYW9_9EURO</name>